<reference evidence="2" key="1">
    <citation type="submission" date="2017-08" db="EMBL/GenBank/DDBJ databases">
        <authorList>
            <person name="Cuomo C."/>
            <person name="Billmyre B."/>
            <person name="Heitman J."/>
        </authorList>
    </citation>
    <scope>NUCLEOTIDE SEQUENCE</scope>
    <source>
        <strain evidence="2">CBS 12478</strain>
    </source>
</reference>
<feature type="compositionally biased region" description="Polar residues" evidence="1">
    <location>
        <begin position="232"/>
        <end position="245"/>
    </location>
</feature>
<keyword evidence="3" id="KW-1185">Reference proteome</keyword>
<dbReference type="GeneID" id="43588326"/>
<feature type="compositionally biased region" description="Basic and acidic residues" evidence="1">
    <location>
        <begin position="645"/>
        <end position="658"/>
    </location>
</feature>
<feature type="region of interest" description="Disordered" evidence="1">
    <location>
        <begin position="311"/>
        <end position="359"/>
    </location>
</feature>
<accession>A0A5M6C023</accession>
<feature type="region of interest" description="Disordered" evidence="1">
    <location>
        <begin position="80"/>
        <end position="123"/>
    </location>
</feature>
<feature type="region of interest" description="Disordered" evidence="1">
    <location>
        <begin position="586"/>
        <end position="611"/>
    </location>
</feature>
<name>A0A5M6C023_9TREE</name>
<dbReference type="RefSeq" id="XP_031861424.1">
    <property type="nucleotide sequence ID" value="XM_032004193.1"/>
</dbReference>
<protein>
    <submittedName>
        <fullName evidence="2">Uncharacterized protein</fullName>
    </submittedName>
</protein>
<evidence type="ECO:0000313" key="2">
    <source>
        <dbReference type="EMBL" id="WWD21204.1"/>
    </source>
</evidence>
<reference evidence="2" key="2">
    <citation type="submission" date="2024-01" db="EMBL/GenBank/DDBJ databases">
        <title>Comparative genomics of Cryptococcus and Kwoniella reveals pathogenesis evolution and contrasting modes of karyotype evolution via chromosome fusion or intercentromeric recombination.</title>
        <authorList>
            <person name="Coelho M.A."/>
            <person name="David-Palma M."/>
            <person name="Shea T."/>
            <person name="Bowers K."/>
            <person name="McGinley-Smith S."/>
            <person name="Mohammad A.W."/>
            <person name="Gnirke A."/>
            <person name="Yurkov A.M."/>
            <person name="Nowrousian M."/>
            <person name="Sun S."/>
            <person name="Cuomo C.A."/>
            <person name="Heitman J."/>
        </authorList>
    </citation>
    <scope>NUCLEOTIDE SEQUENCE</scope>
    <source>
        <strain evidence="2">CBS 12478</strain>
    </source>
</reference>
<dbReference type="PANTHER" id="PTHR38702">
    <property type="entry name" value="CALPONIN-HOMOLOGY (CH) DOMAIN-CONTAINING PROTEIN"/>
    <property type="match status" value="1"/>
</dbReference>
<gene>
    <name evidence="2" type="ORF">CI109_105688</name>
</gene>
<feature type="compositionally biased region" description="Low complexity" evidence="1">
    <location>
        <begin position="95"/>
        <end position="104"/>
    </location>
</feature>
<feature type="compositionally biased region" description="Basic and acidic residues" evidence="1">
    <location>
        <begin position="105"/>
        <end position="123"/>
    </location>
</feature>
<dbReference type="PANTHER" id="PTHR38702:SF1">
    <property type="entry name" value="CALPONIN-HOMOLOGY (CH) DOMAIN-CONTAINING PROTEIN"/>
    <property type="match status" value="1"/>
</dbReference>
<dbReference type="OrthoDB" id="2534759at2759"/>
<feature type="region of interest" description="Disordered" evidence="1">
    <location>
        <begin position="216"/>
        <end position="268"/>
    </location>
</feature>
<dbReference type="Proteomes" id="UP000322225">
    <property type="component" value="Chromosome 10"/>
</dbReference>
<feature type="compositionally biased region" description="Polar residues" evidence="1">
    <location>
        <begin position="337"/>
        <end position="357"/>
    </location>
</feature>
<feature type="region of interest" description="Disordered" evidence="1">
    <location>
        <begin position="645"/>
        <end position="664"/>
    </location>
</feature>
<dbReference type="AlphaFoldDB" id="A0A5M6C023"/>
<dbReference type="EMBL" id="CP144060">
    <property type="protein sequence ID" value="WWD21204.1"/>
    <property type="molecule type" value="Genomic_DNA"/>
</dbReference>
<dbReference type="KEGG" id="ksn:43588326"/>
<evidence type="ECO:0000313" key="3">
    <source>
        <dbReference type="Proteomes" id="UP000322225"/>
    </source>
</evidence>
<feature type="region of interest" description="Disordered" evidence="1">
    <location>
        <begin position="1"/>
        <end position="38"/>
    </location>
</feature>
<proteinExistence type="predicted"/>
<feature type="compositionally biased region" description="Low complexity" evidence="1">
    <location>
        <begin position="591"/>
        <end position="605"/>
    </location>
</feature>
<organism evidence="2 3">
    <name type="scientific">Kwoniella shandongensis</name>
    <dbReference type="NCBI Taxonomy" id="1734106"/>
    <lineage>
        <taxon>Eukaryota</taxon>
        <taxon>Fungi</taxon>
        <taxon>Dikarya</taxon>
        <taxon>Basidiomycota</taxon>
        <taxon>Agaricomycotina</taxon>
        <taxon>Tremellomycetes</taxon>
        <taxon>Tremellales</taxon>
        <taxon>Cryptococcaceae</taxon>
        <taxon>Kwoniella</taxon>
    </lineage>
</organism>
<evidence type="ECO:0000256" key="1">
    <source>
        <dbReference type="SAM" id="MobiDB-lite"/>
    </source>
</evidence>
<sequence length="664" mass="72647">MSDNHASASDLPPTASTSQPPVQPLKNPKYRHISRSAAKRESVQLLGSIKDLQLHFSRAGLVEHRPGAGVGVKSSNILSSLGEDDEENRPPSALSSSSFSNSNSRRGERKPWKEVDLPRIDPDQARKEAKGIVETVRGLWGLSAPSSSNSSTALPSSKSLYFPTNLASLSTTDEDPVDETLHTPHRSSEDIRSALVTTARSIRRIRTLALSISNASHSGRRVSGSSALLPPKTTSRMRSNFSTPSRPGGLPRAVSAGNATGNERKSSLGIDDVDGANIHKDDGLADLRKAALEVLSAIRALEERLRLELKEEEEAERALSPVSGGEGDEPHDPDISFVSNLTNENDTTLPSPISPTLHTEPEGYIDPEEEEDEYNLNVLAQEESQAERKTWEEGIEVERRQYKVLEDTEWEKEARGTREGVGKWVGQVERLFTFALGNETQREIEIWAKGDEEWEGRTLEQLHAFLSAHLPVALTLRLPSIASSDFASSFLASLSDGYIIIQAYNSSLLSSSKPWGLIPEEDIHDTLTSVVSGTASPPVAAGEEGSKKEKEWTFRKVGNLTCFGAALKHRYQLPVSMPSSNITSSTFLPIPSRSNSTSPNPTSSSKTKDLPKIEYDPMVIAKRGEGWEGMLQEVLGKWVEEVGRERREGRGEVARSEQRAGGWV</sequence>